<evidence type="ECO:0000313" key="2">
    <source>
        <dbReference type="EMBL" id="DAZ95561.1"/>
    </source>
</evidence>
<proteinExistence type="predicted"/>
<reference evidence="2" key="1">
    <citation type="submission" date="2022-11" db="EMBL/GenBank/DDBJ databases">
        <authorList>
            <person name="Morgan W.R."/>
            <person name="Tartar A."/>
        </authorList>
    </citation>
    <scope>NUCLEOTIDE SEQUENCE</scope>
    <source>
        <strain evidence="2">ARSEF 373</strain>
    </source>
</reference>
<name>A0AAV2YP39_9STRA</name>
<gene>
    <name evidence="2" type="ORF">N0F65_005877</name>
</gene>
<reference evidence="2" key="2">
    <citation type="journal article" date="2023" name="Microbiol Resour">
        <title>Decontamination and Annotation of the Draft Genome Sequence of the Oomycete Lagenidium giganteum ARSEF 373.</title>
        <authorList>
            <person name="Morgan W.R."/>
            <person name="Tartar A."/>
        </authorList>
    </citation>
    <scope>NUCLEOTIDE SEQUENCE</scope>
    <source>
        <strain evidence="2">ARSEF 373</strain>
    </source>
</reference>
<accession>A0AAV2YP39</accession>
<sequence>MAIVFKRQRLNAETDEAVEEEEIKEHASAKSQFDDQKEVSKDEDAVSTPDAITDEVLRATNDVGFGCAASLHDLRRVHDGIRVDTDRARQLFNDVKELAKPTLNAEKICDIHNKMLTYVPIEYYEDSLYAAPSAEQQAQASTTKKSRRTSNSKGAQ</sequence>
<dbReference type="AlphaFoldDB" id="A0AAV2YP39"/>
<feature type="region of interest" description="Disordered" evidence="1">
    <location>
        <begin position="132"/>
        <end position="156"/>
    </location>
</feature>
<feature type="compositionally biased region" description="Basic and acidic residues" evidence="1">
    <location>
        <begin position="23"/>
        <end position="44"/>
    </location>
</feature>
<evidence type="ECO:0000313" key="3">
    <source>
        <dbReference type="Proteomes" id="UP001146120"/>
    </source>
</evidence>
<protein>
    <submittedName>
        <fullName evidence="2">Uncharacterized protein</fullName>
    </submittedName>
</protein>
<dbReference type="EMBL" id="DAKRPA010000199">
    <property type="protein sequence ID" value="DAZ95561.1"/>
    <property type="molecule type" value="Genomic_DNA"/>
</dbReference>
<feature type="region of interest" description="Disordered" evidence="1">
    <location>
        <begin position="14"/>
        <end position="48"/>
    </location>
</feature>
<evidence type="ECO:0000256" key="1">
    <source>
        <dbReference type="SAM" id="MobiDB-lite"/>
    </source>
</evidence>
<comment type="caution">
    <text evidence="2">The sequence shown here is derived from an EMBL/GenBank/DDBJ whole genome shotgun (WGS) entry which is preliminary data.</text>
</comment>
<organism evidence="2 3">
    <name type="scientific">Lagenidium giganteum</name>
    <dbReference type="NCBI Taxonomy" id="4803"/>
    <lineage>
        <taxon>Eukaryota</taxon>
        <taxon>Sar</taxon>
        <taxon>Stramenopiles</taxon>
        <taxon>Oomycota</taxon>
        <taxon>Peronosporomycetes</taxon>
        <taxon>Pythiales</taxon>
        <taxon>Pythiaceae</taxon>
    </lineage>
</organism>
<dbReference type="Proteomes" id="UP001146120">
    <property type="component" value="Unassembled WGS sequence"/>
</dbReference>
<keyword evidence="3" id="KW-1185">Reference proteome</keyword>
<feature type="compositionally biased region" description="Low complexity" evidence="1">
    <location>
        <begin position="132"/>
        <end position="143"/>
    </location>
</feature>